<comment type="caution">
    <text evidence="2">The sequence shown here is derived from an EMBL/GenBank/DDBJ whole genome shotgun (WGS) entry which is preliminary data.</text>
</comment>
<dbReference type="Gene3D" id="3.40.50.720">
    <property type="entry name" value="NAD(P)-binding Rossmann-like Domain"/>
    <property type="match status" value="1"/>
</dbReference>
<dbReference type="InterPro" id="IPR050177">
    <property type="entry name" value="Lipid_A_modif_metabolic_enz"/>
</dbReference>
<dbReference type="Gene3D" id="3.90.25.10">
    <property type="entry name" value="UDP-galactose 4-epimerase, domain 1"/>
    <property type="match status" value="1"/>
</dbReference>
<dbReference type="PANTHER" id="PTHR43245">
    <property type="entry name" value="BIFUNCTIONAL POLYMYXIN RESISTANCE PROTEIN ARNA"/>
    <property type="match status" value="1"/>
</dbReference>
<organism evidence="2 3">
    <name type="scientific">Sulfurovum xiamenensis</name>
    <dbReference type="NCBI Taxonomy" id="3019066"/>
    <lineage>
        <taxon>Bacteria</taxon>
        <taxon>Pseudomonadati</taxon>
        <taxon>Campylobacterota</taxon>
        <taxon>Epsilonproteobacteria</taxon>
        <taxon>Campylobacterales</taxon>
        <taxon>Sulfurovaceae</taxon>
        <taxon>Sulfurovum</taxon>
    </lineage>
</organism>
<dbReference type="InterPro" id="IPR001509">
    <property type="entry name" value="Epimerase_deHydtase"/>
</dbReference>
<proteinExistence type="predicted"/>
<dbReference type="PANTHER" id="PTHR43245:SF13">
    <property type="entry name" value="UDP-D-APIOSE_UDP-D-XYLOSE SYNTHASE 2"/>
    <property type="match status" value="1"/>
</dbReference>
<reference evidence="2" key="1">
    <citation type="submission" date="2023-01" db="EMBL/GenBank/DDBJ databases">
        <title>Sulfurovum sp. XTW-4 genome assembly.</title>
        <authorList>
            <person name="Wang J."/>
        </authorList>
    </citation>
    <scope>NUCLEOTIDE SEQUENCE</scope>
    <source>
        <strain evidence="2">XTW-4</strain>
    </source>
</reference>
<dbReference type="CDD" id="cd05256">
    <property type="entry name" value="UDP_AE_SDR_e"/>
    <property type="match status" value="1"/>
</dbReference>
<feature type="domain" description="NAD-dependent epimerase/dehydratase" evidence="1">
    <location>
        <begin position="18"/>
        <end position="264"/>
    </location>
</feature>
<dbReference type="PRINTS" id="PR01713">
    <property type="entry name" value="NUCEPIMERASE"/>
</dbReference>
<gene>
    <name evidence="2" type="ORF">PF327_00270</name>
</gene>
<dbReference type="InterPro" id="IPR036291">
    <property type="entry name" value="NAD(P)-bd_dom_sf"/>
</dbReference>
<dbReference type="RefSeq" id="WP_289400816.1">
    <property type="nucleotide sequence ID" value="NZ_JAQIBC010000001.1"/>
</dbReference>
<evidence type="ECO:0000313" key="2">
    <source>
        <dbReference type="EMBL" id="MDM5262636.1"/>
    </source>
</evidence>
<sequence length="344" mass="38169">MTAFEQLLERFKTEQKMWLVTGNAGFIGSNLAEFLLSHNQKVVGVDNFSTGYQHNIDDVLAQVGEEAAKNFTFIEGDIADFDTCAKACESVDIVLHQAALGSVPRSIDDPVTSNRSNVTGFLNMLTAAKDAGIKRFVYASSSSVYGDSPELPKVEERTGNLLSPYAAMKMTNELYAGVFKRTYEMETLGLRYFNVFGRRQDPNGAYAAVIPKWVGSLLEGEDVYINGDGETSRDFTYIDNVIQMNLLAGTTDNIEAFGEAFNVAVGGRNTLNELYALINKELNAHIDSFTKKEAIYRDFRAGDIRHSNANISKAQNFVGYAPTHDIYQGMEEAIEWYIENIGKK</sequence>
<dbReference type="Pfam" id="PF01370">
    <property type="entry name" value="Epimerase"/>
    <property type="match status" value="1"/>
</dbReference>
<protein>
    <submittedName>
        <fullName evidence="2">NAD-dependent epimerase/dehydratase family protein</fullName>
    </submittedName>
</protein>
<evidence type="ECO:0000259" key="1">
    <source>
        <dbReference type="Pfam" id="PF01370"/>
    </source>
</evidence>
<name>A0ABT7QNJ0_9BACT</name>
<accession>A0ABT7QNJ0</accession>
<dbReference type="Proteomes" id="UP001169066">
    <property type="component" value="Unassembled WGS sequence"/>
</dbReference>
<dbReference type="SUPFAM" id="SSF51735">
    <property type="entry name" value="NAD(P)-binding Rossmann-fold domains"/>
    <property type="match status" value="1"/>
</dbReference>
<evidence type="ECO:0000313" key="3">
    <source>
        <dbReference type="Proteomes" id="UP001169066"/>
    </source>
</evidence>
<keyword evidence="3" id="KW-1185">Reference proteome</keyword>
<dbReference type="EMBL" id="JAQIBC010000001">
    <property type="protein sequence ID" value="MDM5262636.1"/>
    <property type="molecule type" value="Genomic_DNA"/>
</dbReference>